<organism evidence="2">
    <name type="scientific">Streptomyces sp. SID7499</name>
    <dbReference type="NCBI Taxonomy" id="2706086"/>
    <lineage>
        <taxon>Bacteria</taxon>
        <taxon>Bacillati</taxon>
        <taxon>Actinomycetota</taxon>
        <taxon>Actinomycetes</taxon>
        <taxon>Kitasatosporales</taxon>
        <taxon>Streptomycetaceae</taxon>
        <taxon>Streptomyces</taxon>
    </lineage>
</organism>
<sequence>MIGATILMVGLGGAALAVAETPSLTRSTDSTHALNEMPLIVEDFDYPGAQKVLEDRGILLKKGDGGITLIPCADAWDIKIDSRVAGRAGFCFKTHAKSGFLTMEMADAYGVWTKDQPVTATLTSEGKKTVVEAPAGQLTPVGEGDGQSGSVPSVLIELR</sequence>
<protein>
    <recommendedName>
        <fullName evidence="3">Secreted protein</fullName>
    </recommendedName>
</protein>
<gene>
    <name evidence="2" type="ORF">G3M58_91535</name>
</gene>
<feature type="non-terminal residue" evidence="2">
    <location>
        <position position="159"/>
    </location>
</feature>
<evidence type="ECO:0008006" key="3">
    <source>
        <dbReference type="Google" id="ProtNLM"/>
    </source>
</evidence>
<evidence type="ECO:0000256" key="1">
    <source>
        <dbReference type="SAM" id="SignalP"/>
    </source>
</evidence>
<proteinExistence type="predicted"/>
<feature type="signal peptide" evidence="1">
    <location>
        <begin position="1"/>
        <end position="19"/>
    </location>
</feature>
<dbReference type="AlphaFoldDB" id="A0A6G3XXY5"/>
<name>A0A6G3XXY5_9ACTN</name>
<dbReference type="EMBL" id="JAAGMN010009845">
    <property type="protein sequence ID" value="NEE22679.1"/>
    <property type="molecule type" value="Genomic_DNA"/>
</dbReference>
<feature type="chain" id="PRO_5039167322" description="Secreted protein" evidence="1">
    <location>
        <begin position="20"/>
        <end position="159"/>
    </location>
</feature>
<keyword evidence="1" id="KW-0732">Signal</keyword>
<accession>A0A6G3XXY5</accession>
<evidence type="ECO:0000313" key="2">
    <source>
        <dbReference type="EMBL" id="NEE22679.1"/>
    </source>
</evidence>
<comment type="caution">
    <text evidence="2">The sequence shown here is derived from an EMBL/GenBank/DDBJ whole genome shotgun (WGS) entry which is preliminary data.</text>
</comment>
<reference evidence="2" key="1">
    <citation type="submission" date="2020-01" db="EMBL/GenBank/DDBJ databases">
        <title>Insect and environment-associated Actinomycetes.</title>
        <authorList>
            <person name="Currrie C."/>
            <person name="Chevrette M."/>
            <person name="Carlson C."/>
            <person name="Stubbendieck R."/>
            <person name="Wendt-Pienkowski E."/>
        </authorList>
    </citation>
    <scope>NUCLEOTIDE SEQUENCE</scope>
    <source>
        <strain evidence="2">SID7499</strain>
    </source>
</reference>